<evidence type="ECO:0000313" key="1">
    <source>
        <dbReference type="EMBL" id="CAE0020382.1"/>
    </source>
</evidence>
<reference evidence="1" key="1">
    <citation type="submission" date="2021-01" db="EMBL/GenBank/DDBJ databases">
        <authorList>
            <person name="Corre E."/>
            <person name="Pelletier E."/>
            <person name="Niang G."/>
            <person name="Scheremetjew M."/>
            <person name="Finn R."/>
            <person name="Kale V."/>
            <person name="Holt S."/>
            <person name="Cochrane G."/>
            <person name="Meng A."/>
            <person name="Brown T."/>
            <person name="Cohen L."/>
        </authorList>
    </citation>
    <scope>NUCLEOTIDE SEQUENCE</scope>
    <source>
        <strain evidence="1">RCC856</strain>
    </source>
</reference>
<gene>
    <name evidence="1" type="ORF">CLAU1311_LOCUS4953</name>
</gene>
<sequence>MEQNDGEPVHAVLRMPGDLNSPVLSVIGDRRAIQFHQDNYTDYVTFSIGEVIELDRLGDPVRSLSIDRVVRRRPISTVASVVNLGSEERPAKALEVILSYPMDTAELGECPSDAQAFALDTTTFSPTMLMRVYLVGPDAIEINYLGDKVLLQVLWEMRLLATLSPAFLSQRRDLSKITRRR</sequence>
<organism evidence="1">
    <name type="scientific">Chloropicon laureae</name>
    <dbReference type="NCBI Taxonomy" id="464258"/>
    <lineage>
        <taxon>Eukaryota</taxon>
        <taxon>Viridiplantae</taxon>
        <taxon>Chlorophyta</taxon>
        <taxon>Chloropicophyceae</taxon>
        <taxon>Chloropicales</taxon>
        <taxon>Chloropicaceae</taxon>
        <taxon>Chloropicon</taxon>
    </lineage>
</organism>
<name>A0A7S2Z3H2_9CHLO</name>
<accession>A0A7S2Z3H2</accession>
<protein>
    <submittedName>
        <fullName evidence="1">Uncharacterized protein</fullName>
    </submittedName>
</protein>
<dbReference type="EMBL" id="HBHU01007648">
    <property type="protein sequence ID" value="CAE0020382.1"/>
    <property type="molecule type" value="Transcribed_RNA"/>
</dbReference>
<proteinExistence type="predicted"/>
<dbReference type="AlphaFoldDB" id="A0A7S2Z3H2"/>